<dbReference type="Proteomes" id="UP000626092">
    <property type="component" value="Unassembled WGS sequence"/>
</dbReference>
<dbReference type="AlphaFoldDB" id="A0A834GAV9"/>
<organism evidence="1 2">
    <name type="scientific">Rhododendron simsii</name>
    <name type="common">Sims's rhododendron</name>
    <dbReference type="NCBI Taxonomy" id="118357"/>
    <lineage>
        <taxon>Eukaryota</taxon>
        <taxon>Viridiplantae</taxon>
        <taxon>Streptophyta</taxon>
        <taxon>Embryophyta</taxon>
        <taxon>Tracheophyta</taxon>
        <taxon>Spermatophyta</taxon>
        <taxon>Magnoliopsida</taxon>
        <taxon>eudicotyledons</taxon>
        <taxon>Gunneridae</taxon>
        <taxon>Pentapetalae</taxon>
        <taxon>asterids</taxon>
        <taxon>Ericales</taxon>
        <taxon>Ericaceae</taxon>
        <taxon>Ericoideae</taxon>
        <taxon>Rhodoreae</taxon>
        <taxon>Rhododendron</taxon>
    </lineage>
</organism>
<sequence length="80" mass="8928">MTPQRAEDLVYVHDNLRLLSRRTRVYTEGDNKLWDVGGDAFDSLEGAGILEIANLSLDEPDMEAVIFTDEGEGDTIEVDN</sequence>
<comment type="caution">
    <text evidence="1">The sequence shown here is derived from an EMBL/GenBank/DDBJ whole genome shotgun (WGS) entry which is preliminary data.</text>
</comment>
<proteinExistence type="predicted"/>
<protein>
    <submittedName>
        <fullName evidence="1">Uncharacterized protein</fullName>
    </submittedName>
</protein>
<name>A0A834GAV9_RHOSS</name>
<accession>A0A834GAV9</accession>
<dbReference type="OrthoDB" id="2017576at2759"/>
<dbReference type="EMBL" id="WJXA01000010">
    <property type="protein sequence ID" value="KAF7129772.1"/>
    <property type="molecule type" value="Genomic_DNA"/>
</dbReference>
<keyword evidence="2" id="KW-1185">Reference proteome</keyword>
<gene>
    <name evidence="1" type="ORF">RHSIM_Rhsim10G0138200</name>
</gene>
<reference evidence="1" key="1">
    <citation type="submission" date="2019-11" db="EMBL/GenBank/DDBJ databases">
        <authorList>
            <person name="Liu Y."/>
            <person name="Hou J."/>
            <person name="Li T.-Q."/>
            <person name="Guan C.-H."/>
            <person name="Wu X."/>
            <person name="Wu H.-Z."/>
            <person name="Ling F."/>
            <person name="Zhang R."/>
            <person name="Shi X.-G."/>
            <person name="Ren J.-P."/>
            <person name="Chen E.-F."/>
            <person name="Sun J.-M."/>
        </authorList>
    </citation>
    <scope>NUCLEOTIDE SEQUENCE</scope>
    <source>
        <strain evidence="1">Adult_tree_wgs_1</strain>
        <tissue evidence="1">Leaves</tissue>
    </source>
</reference>
<evidence type="ECO:0000313" key="1">
    <source>
        <dbReference type="EMBL" id="KAF7129772.1"/>
    </source>
</evidence>
<evidence type="ECO:0000313" key="2">
    <source>
        <dbReference type="Proteomes" id="UP000626092"/>
    </source>
</evidence>